<reference evidence="2" key="1">
    <citation type="submission" date="2018-02" db="EMBL/GenBank/DDBJ databases">
        <authorList>
            <person name="Cohen D.B."/>
            <person name="Kent A.D."/>
        </authorList>
    </citation>
    <scope>NUCLEOTIDE SEQUENCE</scope>
</reference>
<dbReference type="AlphaFoldDB" id="A0A2N9J0Y1"/>
<evidence type="ECO:0008006" key="3">
    <source>
        <dbReference type="Google" id="ProtNLM"/>
    </source>
</evidence>
<protein>
    <recommendedName>
        <fullName evidence="3">Major facilitator superfamily (MFS) profile domain-containing protein</fullName>
    </recommendedName>
</protein>
<accession>A0A2N9J0Y1</accession>
<keyword evidence="1" id="KW-1133">Transmembrane helix</keyword>
<keyword evidence="1" id="KW-0812">Transmembrane</keyword>
<name>A0A2N9J0Y1_FAGSY</name>
<evidence type="ECO:0000256" key="1">
    <source>
        <dbReference type="SAM" id="Phobius"/>
    </source>
</evidence>
<evidence type="ECO:0000313" key="2">
    <source>
        <dbReference type="EMBL" id="SPD30089.1"/>
    </source>
</evidence>
<keyword evidence="1" id="KW-0472">Membrane</keyword>
<organism evidence="2">
    <name type="scientific">Fagus sylvatica</name>
    <name type="common">Beechnut</name>
    <dbReference type="NCBI Taxonomy" id="28930"/>
    <lineage>
        <taxon>Eukaryota</taxon>
        <taxon>Viridiplantae</taxon>
        <taxon>Streptophyta</taxon>
        <taxon>Embryophyta</taxon>
        <taxon>Tracheophyta</taxon>
        <taxon>Spermatophyta</taxon>
        <taxon>Magnoliopsida</taxon>
        <taxon>eudicotyledons</taxon>
        <taxon>Gunneridae</taxon>
        <taxon>Pentapetalae</taxon>
        <taxon>rosids</taxon>
        <taxon>fabids</taxon>
        <taxon>Fagales</taxon>
        <taxon>Fagaceae</taxon>
        <taxon>Fagus</taxon>
    </lineage>
</organism>
<proteinExistence type="predicted"/>
<feature type="transmembrane region" description="Helical" evidence="1">
    <location>
        <begin position="77"/>
        <end position="97"/>
    </location>
</feature>
<sequence>MAPRPPTPSAAPTSSWFTPKRLLVIFCVINLITYVDRGAIASNGVNGSEGTCTESGSCTSGSGIQGEFNLSNFEDGVLSSAFMVGLLVASPIFASLAKR</sequence>
<dbReference type="EMBL" id="OIVN01006301">
    <property type="protein sequence ID" value="SPD30089.1"/>
    <property type="molecule type" value="Genomic_DNA"/>
</dbReference>
<gene>
    <name evidence="2" type="ORF">FSB_LOCUS57971</name>
</gene>